<accession>A0ABW1UQT5</accession>
<sequence>MRLERSGRRFEPIRNPRLVSKSSLILSDKAAKNNLTAEPHGPTRLLGRIGLICNRSWVSDEVLLQARG</sequence>
<evidence type="ECO:0000313" key="2">
    <source>
        <dbReference type="Proteomes" id="UP001596310"/>
    </source>
</evidence>
<proteinExistence type="predicted"/>
<protein>
    <submittedName>
        <fullName evidence="1">Uncharacterized protein</fullName>
    </submittedName>
</protein>
<dbReference type="Proteomes" id="UP001596310">
    <property type="component" value="Unassembled WGS sequence"/>
</dbReference>
<dbReference type="RefSeq" id="WP_125601233.1">
    <property type="nucleotide sequence ID" value="NZ_JBHSSM010000018.1"/>
</dbReference>
<comment type="caution">
    <text evidence="1">The sequence shown here is derived from an EMBL/GenBank/DDBJ whole genome shotgun (WGS) entry which is preliminary data.</text>
</comment>
<dbReference type="EMBL" id="JBHSSM010000018">
    <property type="protein sequence ID" value="MFC6315638.1"/>
    <property type="molecule type" value="Genomic_DNA"/>
</dbReference>
<gene>
    <name evidence="1" type="ORF">ACFQHW_08695</name>
</gene>
<organism evidence="1 2">
    <name type="scientific">Lapidilactobacillus achengensis</name>
    <dbReference type="NCBI Taxonomy" id="2486000"/>
    <lineage>
        <taxon>Bacteria</taxon>
        <taxon>Bacillati</taxon>
        <taxon>Bacillota</taxon>
        <taxon>Bacilli</taxon>
        <taxon>Lactobacillales</taxon>
        <taxon>Lactobacillaceae</taxon>
        <taxon>Lapidilactobacillus</taxon>
    </lineage>
</organism>
<name>A0ABW1UQT5_9LACO</name>
<evidence type="ECO:0000313" key="1">
    <source>
        <dbReference type="EMBL" id="MFC6315638.1"/>
    </source>
</evidence>
<reference evidence="2" key="1">
    <citation type="journal article" date="2019" name="Int. J. Syst. Evol. Microbiol.">
        <title>The Global Catalogue of Microorganisms (GCM) 10K type strain sequencing project: providing services to taxonomists for standard genome sequencing and annotation.</title>
        <authorList>
            <consortium name="The Broad Institute Genomics Platform"/>
            <consortium name="The Broad Institute Genome Sequencing Center for Infectious Disease"/>
            <person name="Wu L."/>
            <person name="Ma J."/>
        </authorList>
    </citation>
    <scope>NUCLEOTIDE SEQUENCE [LARGE SCALE GENOMIC DNA]</scope>
    <source>
        <strain evidence="2">CCM 8897</strain>
    </source>
</reference>
<keyword evidence="2" id="KW-1185">Reference proteome</keyword>